<accession>A0ABR9EPP7</accession>
<proteinExistence type="predicted"/>
<dbReference type="EMBL" id="AQGW01000018">
    <property type="protein sequence ID" value="MBE0382537.1"/>
    <property type="molecule type" value="Genomic_DNA"/>
</dbReference>
<keyword evidence="2" id="KW-1185">Reference proteome</keyword>
<evidence type="ECO:0000313" key="1">
    <source>
        <dbReference type="EMBL" id="MBE0382537.1"/>
    </source>
</evidence>
<comment type="caution">
    <text evidence="1">The sequence shown here is derived from an EMBL/GenBank/DDBJ whole genome shotgun (WGS) entry which is preliminary data.</text>
</comment>
<protein>
    <submittedName>
        <fullName evidence="1">Uncharacterized protein</fullName>
    </submittedName>
</protein>
<reference evidence="1 2" key="1">
    <citation type="submission" date="2015-06" db="EMBL/GenBank/DDBJ databases">
        <title>Genome sequence of Pseudoalteromonas carrageenovora.</title>
        <authorList>
            <person name="Xie B.-B."/>
            <person name="Rong J.-C."/>
            <person name="Qin Q.-L."/>
            <person name="Zhang Y.-Z."/>
        </authorList>
    </citation>
    <scope>NUCLEOTIDE SEQUENCE [LARGE SCALE GENOMIC DNA]</scope>
    <source>
        <strain evidence="1 2">IAM 12662</strain>
    </source>
</reference>
<sequence>MTRKTKAKTKTHTLTLKKRAVFAHPAIIKRNQIENNNYNLLRRDENEYTTNSIVK</sequence>
<name>A0ABR9EPP7_PSEVC</name>
<dbReference type="Proteomes" id="UP000615003">
    <property type="component" value="Unassembled WGS sequence"/>
</dbReference>
<evidence type="ECO:0000313" key="2">
    <source>
        <dbReference type="Proteomes" id="UP000615003"/>
    </source>
</evidence>
<gene>
    <name evidence="1" type="ORF">PCARR_a0874</name>
</gene>
<organism evidence="1 2">
    <name type="scientific">Pseudoalteromonas carrageenovora IAM 12662</name>
    <dbReference type="NCBI Taxonomy" id="1314868"/>
    <lineage>
        <taxon>Bacteria</taxon>
        <taxon>Pseudomonadati</taxon>
        <taxon>Pseudomonadota</taxon>
        <taxon>Gammaproteobacteria</taxon>
        <taxon>Alteromonadales</taxon>
        <taxon>Pseudoalteromonadaceae</taxon>
        <taxon>Pseudoalteromonas</taxon>
    </lineage>
</organism>